<keyword evidence="10" id="KW-0862">Zinc</keyword>
<proteinExistence type="inferred from homology"/>
<comment type="function">
    <text evidence="2">Catalyzes the reversible cyclization of carbamoyl aspartate to dihydroorotate.</text>
</comment>
<evidence type="ECO:0000256" key="3">
    <source>
        <dbReference type="ARBA" id="ARBA00004968"/>
    </source>
</evidence>
<dbReference type="Proteomes" id="UP000192796">
    <property type="component" value="Unassembled WGS sequence"/>
</dbReference>
<dbReference type="NCBIfam" id="TIGR03178">
    <property type="entry name" value="allantoinase"/>
    <property type="match status" value="1"/>
</dbReference>
<dbReference type="EMBL" id="LVYD01000051">
    <property type="protein sequence ID" value="OQP62388.1"/>
    <property type="molecule type" value="Genomic_DNA"/>
</dbReference>
<dbReference type="InterPro" id="IPR011059">
    <property type="entry name" value="Metal-dep_hydrolase_composite"/>
</dbReference>
<dbReference type="OrthoDB" id="9765462at2"/>
<comment type="pathway">
    <text evidence="3">Nitrogen metabolism; (S)-allantoin degradation; allantoate from (S)-allantoin: step 1/1.</text>
</comment>
<dbReference type="GO" id="GO:0008270">
    <property type="term" value="F:zinc ion binding"/>
    <property type="evidence" value="ECO:0007669"/>
    <property type="project" value="InterPro"/>
</dbReference>
<dbReference type="Gene3D" id="3.20.20.140">
    <property type="entry name" value="Metal-dependent hydrolases"/>
    <property type="match status" value="1"/>
</dbReference>
<sequence>MVFAVIKGKNICTPEGIREGFVSIQDGVITGFDTNLPPHLKREAIDIGDSVLMPGLVDPHVHLNEPGRTHWEGFATGTRSAAAGGITTLVDMPLNSSPVTTTAEAFDKKAAAATGQLQINCGFWGGIVPGNDKEIEKLIEKGVLGFKAFLTHSGIDEFPNVTENDLHKAMPIIARHKLPLLVHCELTTPASSQTENNERSYKNYLASRPAAWEDEAIALMIRLCEQYQCHVHIVHLSTANSISQIKQAKEKGLPLTVETAQHYLYFNAEEIPDAQTAFKCAPPIREKANNEQLWQALQDGIIDFVATDHSPAPPALKEVESGNLMKAWGGIASLQLALPVLWTAARQRNIPVAGMAKWLSTNPAEFSALKKLKGKIARGYSADLVVWNPNKKFIVTADQLHHKHKLTPYLNQELYGVVEQTWLAGELVFDKGNFPAPNKGKIITLDTP</sequence>
<comment type="similarity">
    <text evidence="5">Belongs to the metallo-dependent hydrolases superfamily. Allantoinase family.</text>
</comment>
<comment type="cofactor">
    <cofactor evidence="1">
        <name>Zn(2+)</name>
        <dbReference type="ChEBI" id="CHEBI:29105"/>
    </cofactor>
</comment>
<dbReference type="PANTHER" id="PTHR43668">
    <property type="entry name" value="ALLANTOINASE"/>
    <property type="match status" value="1"/>
</dbReference>
<evidence type="ECO:0000256" key="10">
    <source>
        <dbReference type="ARBA" id="ARBA00022833"/>
    </source>
</evidence>
<reference evidence="12 13" key="1">
    <citation type="submission" date="2016-03" db="EMBL/GenBank/DDBJ databases">
        <title>Niastella vici sp. nov., isolated from farmland soil.</title>
        <authorList>
            <person name="Chen L."/>
            <person name="Wang D."/>
            <person name="Yang S."/>
            <person name="Wang G."/>
        </authorList>
    </citation>
    <scope>NUCLEOTIDE SEQUENCE [LARGE SCALE GENOMIC DNA]</scope>
    <source>
        <strain evidence="12 13">DJ57</strain>
    </source>
</reference>
<dbReference type="FunFam" id="3.20.20.140:FF:000032">
    <property type="entry name" value="Allantoinase Dal1"/>
    <property type="match status" value="1"/>
</dbReference>
<gene>
    <name evidence="12" type="ORF">A3860_28950</name>
</gene>
<comment type="caution">
    <text evidence="12">The sequence shown here is derived from an EMBL/GenBank/DDBJ whole genome shotgun (WGS) entry which is preliminary data.</text>
</comment>
<comment type="subunit">
    <text evidence="6">Homotetramer.</text>
</comment>
<evidence type="ECO:0000256" key="5">
    <source>
        <dbReference type="ARBA" id="ARBA00010368"/>
    </source>
</evidence>
<keyword evidence="9" id="KW-0378">Hydrolase</keyword>
<feature type="domain" description="Amidohydrolase-related" evidence="11">
    <location>
        <begin position="51"/>
        <end position="428"/>
    </location>
</feature>
<dbReference type="Pfam" id="PF01979">
    <property type="entry name" value="Amidohydro_1"/>
    <property type="match status" value="1"/>
</dbReference>
<evidence type="ECO:0000256" key="7">
    <source>
        <dbReference type="ARBA" id="ARBA00012863"/>
    </source>
</evidence>
<evidence type="ECO:0000256" key="6">
    <source>
        <dbReference type="ARBA" id="ARBA00011881"/>
    </source>
</evidence>
<accession>A0A1V9FVR5</accession>
<dbReference type="GO" id="GO:0050897">
    <property type="term" value="F:cobalt ion binding"/>
    <property type="evidence" value="ECO:0007669"/>
    <property type="project" value="InterPro"/>
</dbReference>
<dbReference type="InterPro" id="IPR006680">
    <property type="entry name" value="Amidohydro-rel"/>
</dbReference>
<evidence type="ECO:0000313" key="13">
    <source>
        <dbReference type="Proteomes" id="UP000192796"/>
    </source>
</evidence>
<evidence type="ECO:0000256" key="9">
    <source>
        <dbReference type="ARBA" id="ARBA00022801"/>
    </source>
</evidence>
<dbReference type="InterPro" id="IPR002195">
    <property type="entry name" value="Dihydroorotase_CS"/>
</dbReference>
<dbReference type="RefSeq" id="WP_081149394.1">
    <property type="nucleotide sequence ID" value="NZ_LVYD01000051.1"/>
</dbReference>
<dbReference type="GO" id="GO:0005737">
    <property type="term" value="C:cytoplasm"/>
    <property type="evidence" value="ECO:0007669"/>
    <property type="project" value="TreeGrafter"/>
</dbReference>
<dbReference type="STRING" id="1703345.A3860_28950"/>
<evidence type="ECO:0000256" key="4">
    <source>
        <dbReference type="ARBA" id="ARBA00010286"/>
    </source>
</evidence>
<evidence type="ECO:0000259" key="11">
    <source>
        <dbReference type="Pfam" id="PF01979"/>
    </source>
</evidence>
<evidence type="ECO:0000256" key="1">
    <source>
        <dbReference type="ARBA" id="ARBA00001947"/>
    </source>
</evidence>
<evidence type="ECO:0000313" key="12">
    <source>
        <dbReference type="EMBL" id="OQP62388.1"/>
    </source>
</evidence>
<dbReference type="InterPro" id="IPR017593">
    <property type="entry name" value="Allantoinase"/>
</dbReference>
<keyword evidence="8" id="KW-0479">Metal-binding</keyword>
<dbReference type="SUPFAM" id="SSF51338">
    <property type="entry name" value="Composite domain of metallo-dependent hydrolases"/>
    <property type="match status" value="1"/>
</dbReference>
<dbReference type="GO" id="GO:0000256">
    <property type="term" value="P:allantoin catabolic process"/>
    <property type="evidence" value="ECO:0007669"/>
    <property type="project" value="InterPro"/>
</dbReference>
<protein>
    <recommendedName>
        <fullName evidence="7">allantoinase</fullName>
        <ecNumber evidence="7">3.5.2.5</ecNumber>
    </recommendedName>
</protein>
<dbReference type="AlphaFoldDB" id="A0A1V9FVR5"/>
<dbReference type="GO" id="GO:0006145">
    <property type="term" value="P:purine nucleobase catabolic process"/>
    <property type="evidence" value="ECO:0007669"/>
    <property type="project" value="TreeGrafter"/>
</dbReference>
<dbReference type="SUPFAM" id="SSF51556">
    <property type="entry name" value="Metallo-dependent hydrolases"/>
    <property type="match status" value="1"/>
</dbReference>
<dbReference type="InterPro" id="IPR050138">
    <property type="entry name" value="DHOase/Allantoinase_Hydrolase"/>
</dbReference>
<evidence type="ECO:0000256" key="2">
    <source>
        <dbReference type="ARBA" id="ARBA00002368"/>
    </source>
</evidence>
<keyword evidence="13" id="KW-1185">Reference proteome</keyword>
<dbReference type="GO" id="GO:0004038">
    <property type="term" value="F:allantoinase activity"/>
    <property type="evidence" value="ECO:0007669"/>
    <property type="project" value="UniProtKB-EC"/>
</dbReference>
<name>A0A1V9FVR5_9BACT</name>
<dbReference type="PANTHER" id="PTHR43668:SF2">
    <property type="entry name" value="ALLANTOINASE"/>
    <property type="match status" value="1"/>
</dbReference>
<organism evidence="12 13">
    <name type="scientific">Niastella vici</name>
    <dbReference type="NCBI Taxonomy" id="1703345"/>
    <lineage>
        <taxon>Bacteria</taxon>
        <taxon>Pseudomonadati</taxon>
        <taxon>Bacteroidota</taxon>
        <taxon>Chitinophagia</taxon>
        <taxon>Chitinophagales</taxon>
        <taxon>Chitinophagaceae</taxon>
        <taxon>Niastella</taxon>
    </lineage>
</organism>
<comment type="similarity">
    <text evidence="4">Belongs to the metallo-dependent hydrolases superfamily. DHOase family. Class I DHOase subfamily.</text>
</comment>
<dbReference type="PROSITE" id="PS00482">
    <property type="entry name" value="DIHYDROOROTASE_1"/>
    <property type="match status" value="1"/>
</dbReference>
<evidence type="ECO:0000256" key="8">
    <source>
        <dbReference type="ARBA" id="ARBA00022723"/>
    </source>
</evidence>
<dbReference type="InterPro" id="IPR032466">
    <property type="entry name" value="Metal_Hydrolase"/>
</dbReference>
<dbReference type="EC" id="3.5.2.5" evidence="7"/>